<evidence type="ECO:0000256" key="3">
    <source>
        <dbReference type="PROSITE-ProRule" id="PRU00023"/>
    </source>
</evidence>
<dbReference type="InterPro" id="IPR036770">
    <property type="entry name" value="Ankyrin_rpt-contain_sf"/>
</dbReference>
<keyword evidence="2 3" id="KW-0040">ANK repeat</keyword>
<dbReference type="PANTHER" id="PTHR24198">
    <property type="entry name" value="ANKYRIN REPEAT AND PROTEIN KINASE DOMAIN-CONTAINING PROTEIN"/>
    <property type="match status" value="1"/>
</dbReference>
<dbReference type="InterPro" id="IPR002110">
    <property type="entry name" value="Ankyrin_rpt"/>
</dbReference>
<feature type="repeat" description="ANK" evidence="3">
    <location>
        <begin position="315"/>
        <end position="337"/>
    </location>
</feature>
<keyword evidence="5" id="KW-1185">Reference proteome</keyword>
<proteinExistence type="predicted"/>
<dbReference type="AlphaFoldDB" id="A0A0M9F5Z9"/>
<evidence type="ECO:0000313" key="5">
    <source>
        <dbReference type="Proteomes" id="UP000037904"/>
    </source>
</evidence>
<sequence>MSLPTLSVSDILKDGDYHSYPLHSCIAIGNLGTLQFLLNKASLDTINEPDGKWGAPLHIAVYLGNEEAVDMLLKAGACPVRKPDFVLEEYNATPIRVAARLGNMNLLLKLWKHVGFDAAQLGGCLIEAAGYGQPSTIGALLDLGRENWPMKTKGLALNRAAGGWKVENIRLLLSRCAFDAGILDTALAQVPPKVWPIRDQTESDLSAQSRAIKLLMTAGADPGTFLRYLSRPLLTHAAVHRHLHVCLGAFLDNGADPNASVNAQGQTALHYLAVEGRGQMEHLPKGGLHLPEEPSEAAFRTFFRFNASVLQQDIFGNTPLHFAASTSNLETLQLMLSSLPTDSERKAALMLRNHRGESLLHFASGGAQIDIVEYLLSEEVGLLVDEVTLRGWTPFLSALAPVSTNSRSGKIKTAQLLLHHGADPTVVTHDGWTALHCLAIKHGQHEDSELTNFIDTLVSNGVSVDSRALFACDDLDLPWRRDNMRGIPYGCSELRYLGDPEEWGRVVRSGLTPLHVAARAGAIGTTRALLRHGADPTAVDSEGNSPAKLAGDLKYHRFVYPAEDQDGIISLIMAAGGSY</sequence>
<dbReference type="PROSITE" id="PS50088">
    <property type="entry name" value="ANK_REPEAT"/>
    <property type="match status" value="3"/>
</dbReference>
<dbReference type="PRINTS" id="PR01415">
    <property type="entry name" value="ANKYRIN"/>
</dbReference>
<dbReference type="Proteomes" id="UP000037904">
    <property type="component" value="Unassembled WGS sequence"/>
</dbReference>
<feature type="repeat" description="ANK" evidence="3">
    <location>
        <begin position="509"/>
        <end position="541"/>
    </location>
</feature>
<reference evidence="4 5" key="1">
    <citation type="submission" date="2015-04" db="EMBL/GenBank/DDBJ databases">
        <title>The draft genome sequence of Fusarium langsethiae, a T-2/HT-2 mycotoxin producer.</title>
        <authorList>
            <person name="Lysoe E."/>
            <person name="Divon H.H."/>
            <person name="Terzi V."/>
            <person name="Orru L."/>
            <person name="Lamontanara A."/>
            <person name="Kolseth A.-K."/>
            <person name="Frandsen R.J."/>
            <person name="Nielsen K."/>
            <person name="Thrane U."/>
        </authorList>
    </citation>
    <scope>NUCLEOTIDE SEQUENCE [LARGE SCALE GENOMIC DNA]</scope>
    <source>
        <strain evidence="4 5">Fl201059</strain>
    </source>
</reference>
<dbReference type="Pfam" id="PF13637">
    <property type="entry name" value="Ank_4"/>
    <property type="match status" value="2"/>
</dbReference>
<accession>A0A0M9F5Z9</accession>
<dbReference type="Pfam" id="PF00023">
    <property type="entry name" value="Ank"/>
    <property type="match status" value="1"/>
</dbReference>
<dbReference type="EMBL" id="JXCE01000003">
    <property type="protein sequence ID" value="KPA46640.1"/>
    <property type="molecule type" value="Genomic_DNA"/>
</dbReference>
<organism evidence="4 5">
    <name type="scientific">Fusarium langsethiae</name>
    <dbReference type="NCBI Taxonomy" id="179993"/>
    <lineage>
        <taxon>Eukaryota</taxon>
        <taxon>Fungi</taxon>
        <taxon>Dikarya</taxon>
        <taxon>Ascomycota</taxon>
        <taxon>Pezizomycotina</taxon>
        <taxon>Sordariomycetes</taxon>
        <taxon>Hypocreomycetidae</taxon>
        <taxon>Hypocreales</taxon>
        <taxon>Nectriaceae</taxon>
        <taxon>Fusarium</taxon>
    </lineage>
</organism>
<dbReference type="SUPFAM" id="SSF48403">
    <property type="entry name" value="Ankyrin repeat"/>
    <property type="match status" value="2"/>
</dbReference>
<gene>
    <name evidence="4" type="ORF">FLAG1_00503</name>
</gene>
<dbReference type="Gene3D" id="1.25.40.20">
    <property type="entry name" value="Ankyrin repeat-containing domain"/>
    <property type="match status" value="4"/>
</dbReference>
<dbReference type="PANTHER" id="PTHR24198:SF165">
    <property type="entry name" value="ANKYRIN REPEAT-CONTAINING PROTEIN-RELATED"/>
    <property type="match status" value="1"/>
</dbReference>
<dbReference type="SMART" id="SM00248">
    <property type="entry name" value="ANK"/>
    <property type="match status" value="8"/>
</dbReference>
<protein>
    <submittedName>
        <fullName evidence="4">Uncharacterized protein</fullName>
    </submittedName>
</protein>
<evidence type="ECO:0000256" key="2">
    <source>
        <dbReference type="ARBA" id="ARBA00023043"/>
    </source>
</evidence>
<dbReference type="PROSITE" id="PS50297">
    <property type="entry name" value="ANK_REP_REGION"/>
    <property type="match status" value="3"/>
</dbReference>
<evidence type="ECO:0000256" key="1">
    <source>
        <dbReference type="ARBA" id="ARBA00022737"/>
    </source>
</evidence>
<evidence type="ECO:0000313" key="4">
    <source>
        <dbReference type="EMBL" id="KPA46640.1"/>
    </source>
</evidence>
<feature type="repeat" description="ANK" evidence="3">
    <location>
        <begin position="52"/>
        <end position="77"/>
    </location>
</feature>
<name>A0A0M9F5Z9_FUSLA</name>
<dbReference type="OrthoDB" id="341259at2759"/>
<keyword evidence="1" id="KW-0677">Repeat</keyword>
<comment type="caution">
    <text evidence="4">The sequence shown here is derived from an EMBL/GenBank/DDBJ whole genome shotgun (WGS) entry which is preliminary data.</text>
</comment>
<dbReference type="Pfam" id="PF12796">
    <property type="entry name" value="Ank_2"/>
    <property type="match status" value="2"/>
</dbReference>